<dbReference type="InterPro" id="IPR050832">
    <property type="entry name" value="Bact_Acetyltransf"/>
</dbReference>
<evidence type="ECO:0000256" key="2">
    <source>
        <dbReference type="ARBA" id="ARBA00023315"/>
    </source>
</evidence>
<dbReference type="GO" id="GO:0016746">
    <property type="term" value="F:acyltransferase activity"/>
    <property type="evidence" value="ECO:0007669"/>
    <property type="project" value="UniProtKB-KW"/>
</dbReference>
<dbReference type="Gene3D" id="3.40.630.30">
    <property type="match status" value="1"/>
</dbReference>
<gene>
    <name evidence="4" type="ORF">ABDJ40_23065</name>
</gene>
<dbReference type="Pfam" id="PF00583">
    <property type="entry name" value="Acetyltransf_1"/>
    <property type="match status" value="1"/>
</dbReference>
<evidence type="ECO:0000256" key="1">
    <source>
        <dbReference type="ARBA" id="ARBA00022679"/>
    </source>
</evidence>
<name>A0ABV0GKU9_9BURK</name>
<dbReference type="SUPFAM" id="SSF55729">
    <property type="entry name" value="Acyl-CoA N-acyltransferases (Nat)"/>
    <property type="match status" value="1"/>
</dbReference>
<organism evidence="4 5">
    <name type="scientific">Roseateles flavus</name>
    <dbReference type="NCBI Taxonomy" id="3149041"/>
    <lineage>
        <taxon>Bacteria</taxon>
        <taxon>Pseudomonadati</taxon>
        <taxon>Pseudomonadota</taxon>
        <taxon>Betaproteobacteria</taxon>
        <taxon>Burkholderiales</taxon>
        <taxon>Sphaerotilaceae</taxon>
        <taxon>Roseateles</taxon>
    </lineage>
</organism>
<feature type="domain" description="N-acetyltransferase" evidence="3">
    <location>
        <begin position="11"/>
        <end position="159"/>
    </location>
</feature>
<evidence type="ECO:0000313" key="5">
    <source>
        <dbReference type="Proteomes" id="UP001462640"/>
    </source>
</evidence>
<keyword evidence="5" id="KW-1185">Reference proteome</keyword>
<dbReference type="InterPro" id="IPR000182">
    <property type="entry name" value="GNAT_dom"/>
</dbReference>
<proteinExistence type="predicted"/>
<sequence length="159" mass="16932">MSGIAAPRWRIEPCDARSEDAAALMDELNALLAALSGDSGAARFDPSRMQSTGCAFLVARDGQGQAQGCGALRPLPEGLPGTAEIKRMYARARGQGLGAALLAALLDEARRLGYRRVWLETRRVNARALAFYQHQGFTEIPGYGHYAGRADAACLGLAL</sequence>
<comment type="caution">
    <text evidence="4">The sequence shown here is derived from an EMBL/GenBank/DDBJ whole genome shotgun (WGS) entry which is preliminary data.</text>
</comment>
<dbReference type="PROSITE" id="PS51186">
    <property type="entry name" value="GNAT"/>
    <property type="match status" value="1"/>
</dbReference>
<dbReference type="RefSeq" id="WP_347613251.1">
    <property type="nucleotide sequence ID" value="NZ_JBDPZC010000017.1"/>
</dbReference>
<evidence type="ECO:0000313" key="4">
    <source>
        <dbReference type="EMBL" id="MEO3715665.1"/>
    </source>
</evidence>
<evidence type="ECO:0000259" key="3">
    <source>
        <dbReference type="PROSITE" id="PS51186"/>
    </source>
</evidence>
<reference evidence="4 5" key="1">
    <citation type="submission" date="2024-05" db="EMBL/GenBank/DDBJ databases">
        <title>Roseateles sp. 2.12 16S ribosomal RNA gene Genome sequencing and assembly.</title>
        <authorList>
            <person name="Woo H."/>
        </authorList>
    </citation>
    <scope>NUCLEOTIDE SEQUENCE [LARGE SCALE GENOMIC DNA]</scope>
    <source>
        <strain evidence="4 5">2.12</strain>
    </source>
</reference>
<dbReference type="PANTHER" id="PTHR43877:SF2">
    <property type="entry name" value="AMINOALKYLPHOSPHONATE N-ACETYLTRANSFERASE-RELATED"/>
    <property type="match status" value="1"/>
</dbReference>
<protein>
    <submittedName>
        <fullName evidence="4">GNAT family N-acetyltransferase</fullName>
        <ecNumber evidence="4">2.3.1.-</ecNumber>
    </submittedName>
</protein>
<accession>A0ABV0GKU9</accession>
<dbReference type="EC" id="2.3.1.-" evidence="4"/>
<keyword evidence="1 4" id="KW-0808">Transferase</keyword>
<dbReference type="EMBL" id="JBDPZC010000017">
    <property type="protein sequence ID" value="MEO3715665.1"/>
    <property type="molecule type" value="Genomic_DNA"/>
</dbReference>
<dbReference type="InterPro" id="IPR016181">
    <property type="entry name" value="Acyl_CoA_acyltransferase"/>
</dbReference>
<dbReference type="PANTHER" id="PTHR43877">
    <property type="entry name" value="AMINOALKYLPHOSPHONATE N-ACETYLTRANSFERASE-RELATED-RELATED"/>
    <property type="match status" value="1"/>
</dbReference>
<keyword evidence="2 4" id="KW-0012">Acyltransferase</keyword>
<dbReference type="Proteomes" id="UP001462640">
    <property type="component" value="Unassembled WGS sequence"/>
</dbReference>